<keyword evidence="3" id="KW-1185">Reference proteome</keyword>
<proteinExistence type="predicted"/>
<evidence type="ECO:0000313" key="3">
    <source>
        <dbReference type="Proteomes" id="UP001165122"/>
    </source>
</evidence>
<gene>
    <name evidence="2" type="ORF">TrLO_g7463</name>
</gene>
<reference evidence="3" key="1">
    <citation type="journal article" date="2023" name="Commun. Biol.">
        <title>Genome analysis of Parmales, the sister group of diatoms, reveals the evolutionary specialization of diatoms from phago-mixotrophs to photoautotrophs.</title>
        <authorList>
            <person name="Ban H."/>
            <person name="Sato S."/>
            <person name="Yoshikawa S."/>
            <person name="Yamada K."/>
            <person name="Nakamura Y."/>
            <person name="Ichinomiya M."/>
            <person name="Sato N."/>
            <person name="Blanc-Mathieu R."/>
            <person name="Endo H."/>
            <person name="Kuwata A."/>
            <person name="Ogata H."/>
        </authorList>
    </citation>
    <scope>NUCLEOTIDE SEQUENCE [LARGE SCALE GENOMIC DNA]</scope>
    <source>
        <strain evidence="3">NIES 3700</strain>
    </source>
</reference>
<sequence length="117" mass="13091">MILFLSFPVTMFFNFYIDSSSRRKSKSLPSVTYNCFYLFLAISTIWVLIRVINDAADAALEASGAATASIVINIMSVILTFLFESLTIKAVILGKHGPFMFLFNFGIDLMNAKMLLK</sequence>
<evidence type="ECO:0000313" key="2">
    <source>
        <dbReference type="EMBL" id="GMH52130.1"/>
    </source>
</evidence>
<evidence type="ECO:0000256" key="1">
    <source>
        <dbReference type="SAM" id="Phobius"/>
    </source>
</evidence>
<dbReference type="Proteomes" id="UP001165122">
    <property type="component" value="Unassembled WGS sequence"/>
</dbReference>
<organism evidence="2 3">
    <name type="scientific">Triparma laevis f. longispina</name>
    <dbReference type="NCBI Taxonomy" id="1714387"/>
    <lineage>
        <taxon>Eukaryota</taxon>
        <taxon>Sar</taxon>
        <taxon>Stramenopiles</taxon>
        <taxon>Ochrophyta</taxon>
        <taxon>Bolidophyceae</taxon>
        <taxon>Parmales</taxon>
        <taxon>Triparmaceae</taxon>
        <taxon>Triparma</taxon>
    </lineage>
</organism>
<protein>
    <submittedName>
        <fullName evidence="2">Uncharacterized protein</fullName>
    </submittedName>
</protein>
<keyword evidence="1" id="KW-0812">Transmembrane</keyword>
<comment type="caution">
    <text evidence="2">The sequence shown here is derived from an EMBL/GenBank/DDBJ whole genome shotgun (WGS) entry which is preliminary data.</text>
</comment>
<accession>A0A9W7DRZ6</accession>
<dbReference type="AlphaFoldDB" id="A0A9W7DRZ6"/>
<name>A0A9W7DRZ6_9STRA</name>
<keyword evidence="1" id="KW-0472">Membrane</keyword>
<feature type="transmembrane region" description="Helical" evidence="1">
    <location>
        <begin position="64"/>
        <end position="83"/>
    </location>
</feature>
<dbReference type="EMBL" id="BRXW01000414">
    <property type="protein sequence ID" value="GMH52130.1"/>
    <property type="molecule type" value="Genomic_DNA"/>
</dbReference>
<keyword evidence="1" id="KW-1133">Transmembrane helix</keyword>
<feature type="transmembrane region" description="Helical" evidence="1">
    <location>
        <begin position="31"/>
        <end position="52"/>
    </location>
</feature>